<dbReference type="EMBL" id="SGWZ01000001">
    <property type="protein sequence ID" value="RZS72919.1"/>
    <property type="molecule type" value="Genomic_DNA"/>
</dbReference>
<comment type="subunit">
    <text evidence="2">Component of a cohesin-like complex composed of ScpA, ScpB and the Smc homodimer, in which ScpA and ScpB bind to the head domain of Smc. The presence of the three proteins is required for the association of the complex with DNA.</text>
</comment>
<dbReference type="AlphaFoldDB" id="A0A4Q7N029"/>
<dbReference type="GO" id="GO:0006260">
    <property type="term" value="P:DNA replication"/>
    <property type="evidence" value="ECO:0007669"/>
    <property type="project" value="UniProtKB-UniRule"/>
</dbReference>
<name>A0A4Q7N029_9BURK</name>
<comment type="caution">
    <text evidence="3">The sequence shown here is derived from an EMBL/GenBank/DDBJ whole genome shotgun (WGS) entry which is preliminary data.</text>
</comment>
<comment type="similarity">
    <text evidence="2">Belongs to the ScpA family.</text>
</comment>
<dbReference type="Gene3D" id="6.10.250.2410">
    <property type="match status" value="1"/>
</dbReference>
<dbReference type="HAMAP" id="MF_01805">
    <property type="entry name" value="ScpA"/>
    <property type="match status" value="1"/>
</dbReference>
<comment type="function">
    <text evidence="2">Participates in chromosomal partition during cell division. May act via the formation of a condensin-like complex containing Smc and ScpB that pull DNA away from mid-cell into both cell halves.</text>
</comment>
<organism evidence="3 4">
    <name type="scientific">Kerstersia gyiorum</name>
    <dbReference type="NCBI Taxonomy" id="206506"/>
    <lineage>
        <taxon>Bacteria</taxon>
        <taxon>Pseudomonadati</taxon>
        <taxon>Pseudomonadota</taxon>
        <taxon>Betaproteobacteria</taxon>
        <taxon>Burkholderiales</taxon>
        <taxon>Alcaligenaceae</taxon>
        <taxon>Kerstersia</taxon>
    </lineage>
</organism>
<proteinExistence type="inferred from homology"/>
<dbReference type="Pfam" id="PF02616">
    <property type="entry name" value="SMC_ScpA"/>
    <property type="match status" value="1"/>
</dbReference>
<keyword evidence="2" id="KW-0963">Cytoplasm</keyword>
<reference evidence="3 4" key="1">
    <citation type="submission" date="2019-02" db="EMBL/GenBank/DDBJ databases">
        <title>Genomic Encyclopedia of Type Strains, Phase IV (KMG-IV): sequencing the most valuable type-strain genomes for metagenomic binning, comparative biology and taxonomic classification.</title>
        <authorList>
            <person name="Goeker M."/>
        </authorList>
    </citation>
    <scope>NUCLEOTIDE SEQUENCE [LARGE SCALE GENOMIC DNA]</scope>
    <source>
        <strain evidence="3 4">DSM 16618</strain>
    </source>
</reference>
<evidence type="ECO:0000313" key="3">
    <source>
        <dbReference type="EMBL" id="RZS72919.1"/>
    </source>
</evidence>
<keyword evidence="2" id="KW-0132">Cell division</keyword>
<evidence type="ECO:0000256" key="2">
    <source>
        <dbReference type="HAMAP-Rule" id="MF_01805"/>
    </source>
</evidence>
<gene>
    <name evidence="2" type="primary">scpA</name>
    <name evidence="3" type="ORF">EV679_0102</name>
</gene>
<comment type="subcellular location">
    <subcellularLocation>
        <location evidence="2">Cytoplasm</location>
    </subcellularLocation>
    <text evidence="2">Associated with two foci at the outer edges of the nucleoid region in young cells, and at four foci within both cell halves in older cells.</text>
</comment>
<dbReference type="InterPro" id="IPR003768">
    <property type="entry name" value="ScpA"/>
</dbReference>
<dbReference type="Proteomes" id="UP000292039">
    <property type="component" value="Unassembled WGS sequence"/>
</dbReference>
<dbReference type="PANTHER" id="PTHR33969">
    <property type="entry name" value="SEGREGATION AND CONDENSATION PROTEIN A"/>
    <property type="match status" value="1"/>
</dbReference>
<accession>A0A4Q7N029</accession>
<evidence type="ECO:0000313" key="4">
    <source>
        <dbReference type="Proteomes" id="UP000292039"/>
    </source>
</evidence>
<dbReference type="GO" id="GO:0007059">
    <property type="term" value="P:chromosome segregation"/>
    <property type="evidence" value="ECO:0007669"/>
    <property type="project" value="UniProtKB-UniRule"/>
</dbReference>
<protein>
    <recommendedName>
        <fullName evidence="1 2">Segregation and condensation protein A</fullName>
    </recommendedName>
</protein>
<dbReference type="GO" id="GO:0005737">
    <property type="term" value="C:cytoplasm"/>
    <property type="evidence" value="ECO:0007669"/>
    <property type="project" value="UniProtKB-SubCell"/>
</dbReference>
<dbReference type="PANTHER" id="PTHR33969:SF2">
    <property type="entry name" value="SEGREGATION AND CONDENSATION PROTEIN A"/>
    <property type="match status" value="1"/>
</dbReference>
<keyword evidence="2" id="KW-0159">Chromosome partition</keyword>
<evidence type="ECO:0000256" key="1">
    <source>
        <dbReference type="ARBA" id="ARBA00044777"/>
    </source>
</evidence>
<sequence length="316" mass="36222">MRPAFPSVRTFTRTTDLAMSMAEPQELDALMNPSQDSTPEVVDHVALARLYGEPLFAIPQDLYIPPEALEVFLEAFEGPLDLLLYLIRKQNFNVLDIPMAEVTRQYLSYIEQIRAQNLELAAEYLLMAAMLIEIKSRMLLPVRKADTDEEVEDPRAELVRRLLEYERMKLAARELTELPVLGRDFQRAQAWPDISVTRALPDVSVEDLRAAWADILKRAQLNASHQITREQLSVREHMTHILRRLGDVRFMEFTALFVERIEMGEPAAVIVVHFLAMLELARESLLEITQAEPYAPIYVRLTYAPAQADAELQDGY</sequence>
<keyword evidence="2" id="KW-0131">Cell cycle</keyword>
<dbReference type="GO" id="GO:0051301">
    <property type="term" value="P:cell division"/>
    <property type="evidence" value="ECO:0007669"/>
    <property type="project" value="UniProtKB-KW"/>
</dbReference>